<evidence type="ECO:0000313" key="2">
    <source>
        <dbReference type="Proteomes" id="UP000036367"/>
    </source>
</evidence>
<dbReference type="PATRIC" id="fig|595434.4.peg.4075"/>
<protein>
    <submittedName>
        <fullName evidence="1">Uncharacterized protein</fullName>
    </submittedName>
</protein>
<dbReference type="EMBL" id="LECT01000031">
    <property type="protein sequence ID" value="KLU03890.1"/>
    <property type="molecule type" value="Genomic_DNA"/>
</dbReference>
<reference evidence="1" key="1">
    <citation type="submission" date="2015-05" db="EMBL/GenBank/DDBJ databases">
        <title>Permanent draft genome of Rhodopirellula islandicus K833.</title>
        <authorList>
            <person name="Kizina J."/>
            <person name="Richter M."/>
            <person name="Glockner F.O."/>
            <person name="Harder J."/>
        </authorList>
    </citation>
    <scope>NUCLEOTIDE SEQUENCE [LARGE SCALE GENOMIC DNA]</scope>
    <source>
        <strain evidence="1">K833</strain>
    </source>
</reference>
<comment type="caution">
    <text evidence="1">The sequence shown here is derived from an EMBL/GenBank/DDBJ whole genome shotgun (WGS) entry which is preliminary data.</text>
</comment>
<dbReference type="AlphaFoldDB" id="A0A0J1BB88"/>
<name>A0A0J1BB88_RHOIS</name>
<sequence>MSHLKSQRLDNQPWRSQGLARIDPNFPWSAQLSLLDLKDPSTVKNTVFKRNRGSFSRGSDSQKPVWEFPPSSARMIRWCPRGVYDQLLMMIRNTLDFWMTA</sequence>
<organism evidence="1 2">
    <name type="scientific">Rhodopirellula islandica</name>
    <dbReference type="NCBI Taxonomy" id="595434"/>
    <lineage>
        <taxon>Bacteria</taxon>
        <taxon>Pseudomonadati</taxon>
        <taxon>Planctomycetota</taxon>
        <taxon>Planctomycetia</taxon>
        <taxon>Pirellulales</taxon>
        <taxon>Pirellulaceae</taxon>
        <taxon>Rhodopirellula</taxon>
    </lineage>
</organism>
<proteinExistence type="predicted"/>
<gene>
    <name evidence="1" type="ORF">RISK_004297</name>
</gene>
<accession>A0A0J1BB88</accession>
<keyword evidence="2" id="KW-1185">Reference proteome</keyword>
<evidence type="ECO:0000313" key="1">
    <source>
        <dbReference type="EMBL" id="KLU03890.1"/>
    </source>
</evidence>
<dbReference type="STRING" id="595434.RISK_004297"/>
<dbReference type="Proteomes" id="UP000036367">
    <property type="component" value="Unassembled WGS sequence"/>
</dbReference>